<evidence type="ECO:0000256" key="3">
    <source>
        <dbReference type="ARBA" id="ARBA00022679"/>
    </source>
</evidence>
<dbReference type="InterPro" id="IPR000719">
    <property type="entry name" value="Prot_kinase_dom"/>
</dbReference>
<proteinExistence type="inferred from homology"/>
<feature type="domain" description="EF-hand" evidence="10">
    <location>
        <begin position="459"/>
        <end position="491"/>
    </location>
</feature>
<comment type="similarity">
    <text evidence="8">Belongs to the protein kinase superfamily. Ser/Thr protein kinase family. CDPK subfamily.</text>
</comment>
<dbReference type="Pfam" id="PF13499">
    <property type="entry name" value="EF-hand_7"/>
    <property type="match status" value="1"/>
</dbReference>
<dbReference type="Pfam" id="PF00069">
    <property type="entry name" value="Pkinase"/>
    <property type="match status" value="1"/>
</dbReference>
<dbReference type="SUPFAM" id="SSF56112">
    <property type="entry name" value="Protein kinase-like (PK-like)"/>
    <property type="match status" value="1"/>
</dbReference>
<evidence type="ECO:0000256" key="2">
    <source>
        <dbReference type="ARBA" id="ARBA00022527"/>
    </source>
</evidence>
<dbReference type="InterPro" id="IPR002048">
    <property type="entry name" value="EF_hand_dom"/>
</dbReference>
<dbReference type="Gene3D" id="1.10.238.10">
    <property type="entry name" value="EF-hand"/>
    <property type="match status" value="2"/>
</dbReference>
<dbReference type="GO" id="GO:0016301">
    <property type="term" value="F:kinase activity"/>
    <property type="evidence" value="ECO:0007669"/>
    <property type="project" value="UniProtKB-KW"/>
</dbReference>
<dbReference type="InterPro" id="IPR011992">
    <property type="entry name" value="EF-hand-dom_pair"/>
</dbReference>
<dbReference type="PROSITE" id="PS00018">
    <property type="entry name" value="EF_HAND_1"/>
    <property type="match status" value="2"/>
</dbReference>
<evidence type="ECO:0000259" key="9">
    <source>
        <dbReference type="PROSITE" id="PS50011"/>
    </source>
</evidence>
<dbReference type="InterPro" id="IPR018247">
    <property type="entry name" value="EF_Hand_1_Ca_BS"/>
</dbReference>
<feature type="domain" description="EF-hand" evidence="10">
    <location>
        <begin position="423"/>
        <end position="458"/>
    </location>
</feature>
<dbReference type="CDD" id="cd05117">
    <property type="entry name" value="STKc_CAMK"/>
    <property type="match status" value="1"/>
</dbReference>
<evidence type="ECO:0000256" key="5">
    <source>
        <dbReference type="ARBA" id="ARBA00022777"/>
    </source>
</evidence>
<dbReference type="CDD" id="cd00051">
    <property type="entry name" value="EFh"/>
    <property type="match status" value="1"/>
</dbReference>
<keyword evidence="12" id="KW-1185">Reference proteome</keyword>
<dbReference type="Pfam" id="PF13202">
    <property type="entry name" value="EF-hand_5"/>
    <property type="match status" value="1"/>
</dbReference>
<reference evidence="11 12" key="1">
    <citation type="journal article" date="2020" name="bioRxiv">
        <title>Metabolic contributions of an alphaproteobacterial endosymbiont in the apicomplexan Cardiosporidium cionae.</title>
        <authorList>
            <person name="Hunter E.S."/>
            <person name="Paight C.J."/>
            <person name="Lane C.E."/>
        </authorList>
    </citation>
    <scope>NUCLEOTIDE SEQUENCE [LARGE SCALE GENOMIC DNA]</scope>
    <source>
        <strain evidence="11">ESH_2018</strain>
    </source>
</reference>
<evidence type="ECO:0000313" key="12">
    <source>
        <dbReference type="Proteomes" id="UP000823046"/>
    </source>
</evidence>
<sequence>MGGVLTRGADHTPSVPCVVTKPTEIIFKSVIRNRSINDDYTFSKTILGRGFSGPVSLVTYKNTNRQYACKCYNKHGASEERLEYLKSEAEVYLRLDHPNIAKLISIYEDDKQLSLIMEHCSGKELYHHLEQKLAYTEQDAAYITFQMLEAIYYLHAHNIVHRDIKLENWLYEDPRDIARLKLIDFGFSKFWYPRKSQKMHASCGSLTYISPETLSGSYTNACDLWSLGVTVYMLLVGRPPFYGITTAEIVRRIHLGQFDIKNSRWKRISILAQDFIEKLLNRDTAHRMTAKEALEHPWIQQRVKLPEILIDIDVLKKMRRFAMSTRFRRVALTMIASCLSSNEIQELVDQFLEFDKNGDGSIQMSDFAEVMTHNFDISHKEIKKLFESIHRNPPPSSNEMTMDEFSIQYTEFVASLLEVRLQLHEDVIRQAFLQFDRDHTGFITIENLKEILGDSFQGETVETLVAVADTNGDGKIDYGEFLEMILTEADEIGSITRVGSTEILGNLVQSQEGSLSSETVLGGFSILMEGQLRRNGSDLVAPFSSFE</sequence>
<keyword evidence="5 11" id="KW-0418">Kinase</keyword>
<dbReference type="Proteomes" id="UP000823046">
    <property type="component" value="Unassembled WGS sequence"/>
</dbReference>
<dbReference type="Gene3D" id="1.10.510.10">
    <property type="entry name" value="Transferase(Phosphotransferase) domain 1"/>
    <property type="match status" value="1"/>
</dbReference>
<keyword evidence="4" id="KW-0547">Nucleotide-binding</keyword>
<name>A0ABQ7J7D5_9APIC</name>
<comment type="cofactor">
    <cofactor evidence="1">
        <name>Mg(2+)</name>
        <dbReference type="ChEBI" id="CHEBI:18420"/>
    </cofactor>
</comment>
<comment type="caution">
    <text evidence="11">The sequence shown here is derived from an EMBL/GenBank/DDBJ whole genome shotgun (WGS) entry which is preliminary data.</text>
</comment>
<gene>
    <name evidence="11" type="primary">CDPK4A</name>
    <name evidence="11" type="ORF">IE077_003843</name>
</gene>
<evidence type="ECO:0000259" key="10">
    <source>
        <dbReference type="PROSITE" id="PS50222"/>
    </source>
</evidence>
<evidence type="ECO:0000256" key="7">
    <source>
        <dbReference type="ARBA" id="ARBA00022840"/>
    </source>
</evidence>
<accession>A0ABQ7J7D5</accession>
<dbReference type="InterPro" id="IPR011009">
    <property type="entry name" value="Kinase-like_dom_sf"/>
</dbReference>
<evidence type="ECO:0000256" key="8">
    <source>
        <dbReference type="ARBA" id="ARBA00024334"/>
    </source>
</evidence>
<keyword evidence="3" id="KW-0808">Transferase</keyword>
<dbReference type="PANTHER" id="PTHR24349">
    <property type="entry name" value="SERINE/THREONINE-PROTEIN KINASE"/>
    <property type="match status" value="1"/>
</dbReference>
<feature type="domain" description="Protein kinase" evidence="9">
    <location>
        <begin position="41"/>
        <end position="299"/>
    </location>
</feature>
<dbReference type="SUPFAM" id="SSF47473">
    <property type="entry name" value="EF-hand"/>
    <property type="match status" value="1"/>
</dbReference>
<dbReference type="PROSITE" id="PS50222">
    <property type="entry name" value="EF_HAND_2"/>
    <property type="match status" value="3"/>
</dbReference>
<organism evidence="11 12">
    <name type="scientific">Cardiosporidium cionae</name>
    <dbReference type="NCBI Taxonomy" id="476202"/>
    <lineage>
        <taxon>Eukaryota</taxon>
        <taxon>Sar</taxon>
        <taxon>Alveolata</taxon>
        <taxon>Apicomplexa</taxon>
        <taxon>Aconoidasida</taxon>
        <taxon>Nephromycida</taxon>
        <taxon>Cardiosporidium</taxon>
    </lineage>
</organism>
<evidence type="ECO:0000313" key="11">
    <source>
        <dbReference type="EMBL" id="KAF8819886.1"/>
    </source>
</evidence>
<dbReference type="PROSITE" id="PS50011">
    <property type="entry name" value="PROTEIN_KINASE_DOM"/>
    <property type="match status" value="1"/>
</dbReference>
<dbReference type="EMBL" id="JADAQX010000565">
    <property type="protein sequence ID" value="KAF8819886.1"/>
    <property type="molecule type" value="Genomic_DNA"/>
</dbReference>
<dbReference type="InterPro" id="IPR050205">
    <property type="entry name" value="CDPK_Ser/Thr_kinases"/>
</dbReference>
<evidence type="ECO:0000256" key="1">
    <source>
        <dbReference type="ARBA" id="ARBA00001946"/>
    </source>
</evidence>
<keyword evidence="2" id="KW-0723">Serine/threonine-protein kinase</keyword>
<evidence type="ECO:0000256" key="4">
    <source>
        <dbReference type="ARBA" id="ARBA00022741"/>
    </source>
</evidence>
<dbReference type="SMART" id="SM00054">
    <property type="entry name" value="EFh"/>
    <property type="match status" value="3"/>
</dbReference>
<dbReference type="SMART" id="SM00220">
    <property type="entry name" value="S_TKc"/>
    <property type="match status" value="1"/>
</dbReference>
<keyword evidence="7" id="KW-0067">ATP-binding</keyword>
<dbReference type="Gene3D" id="3.30.200.20">
    <property type="entry name" value="Phosphorylase Kinase, domain 1"/>
    <property type="match status" value="1"/>
</dbReference>
<protein>
    <submittedName>
        <fullName evidence="11">Calcium-dependent protein kinase CDPK4A</fullName>
    </submittedName>
</protein>
<keyword evidence="6" id="KW-0106">Calcium</keyword>
<feature type="domain" description="EF-hand" evidence="10">
    <location>
        <begin position="342"/>
        <end position="377"/>
    </location>
</feature>
<evidence type="ECO:0000256" key="6">
    <source>
        <dbReference type="ARBA" id="ARBA00022837"/>
    </source>
</evidence>